<dbReference type="GO" id="GO:0004553">
    <property type="term" value="F:hydrolase activity, hydrolyzing O-glycosyl compounds"/>
    <property type="evidence" value="ECO:0007669"/>
    <property type="project" value="InterPro"/>
</dbReference>
<keyword evidence="3" id="KW-1185">Reference proteome</keyword>
<dbReference type="EMBL" id="MUGS01000005">
    <property type="protein sequence ID" value="OXG08792.1"/>
    <property type="molecule type" value="Genomic_DNA"/>
</dbReference>
<dbReference type="InterPro" id="IPR003331">
    <property type="entry name" value="UDP_GlcNAc_Epimerase_2_dom"/>
</dbReference>
<protein>
    <submittedName>
        <fullName evidence="2">UDP-N-acetylglucosamine 2-epimerase (Hydrolyzing)</fullName>
    </submittedName>
</protein>
<dbReference type="Gene3D" id="3.40.50.2000">
    <property type="entry name" value="Glycogen Phosphorylase B"/>
    <property type="match status" value="2"/>
</dbReference>
<dbReference type="InterPro" id="IPR029767">
    <property type="entry name" value="WecB-like"/>
</dbReference>
<proteinExistence type="predicted"/>
<comment type="caution">
    <text evidence="2">The sequence shown here is derived from an EMBL/GenBank/DDBJ whole genome shotgun (WGS) entry which is preliminary data.</text>
</comment>
<name>A0A227PG37_9FLAO</name>
<dbReference type="GO" id="GO:0006047">
    <property type="term" value="P:UDP-N-acetylglucosamine metabolic process"/>
    <property type="evidence" value="ECO:0007669"/>
    <property type="project" value="InterPro"/>
</dbReference>
<dbReference type="CDD" id="cd03786">
    <property type="entry name" value="GTB_UDP-GlcNAc_2-Epimerase"/>
    <property type="match status" value="1"/>
</dbReference>
<evidence type="ECO:0000259" key="1">
    <source>
        <dbReference type="Pfam" id="PF02350"/>
    </source>
</evidence>
<dbReference type="Pfam" id="PF02350">
    <property type="entry name" value="Epimerase_2"/>
    <property type="match status" value="1"/>
</dbReference>
<dbReference type="RefSeq" id="WP_089478430.1">
    <property type="nucleotide sequence ID" value="NZ_MUGS01000005.1"/>
</dbReference>
<dbReference type="NCBIfam" id="TIGR03568">
    <property type="entry name" value="NeuC_NnaA"/>
    <property type="match status" value="1"/>
</dbReference>
<dbReference type="SUPFAM" id="SSF53756">
    <property type="entry name" value="UDP-Glycosyltransferase/glycogen phosphorylase"/>
    <property type="match status" value="1"/>
</dbReference>
<dbReference type="AlphaFoldDB" id="A0A227PG37"/>
<sequence>MSNSTKKILFLTGTRADFGKIKSLIQTLENRADFEVFVFVTGMHLQEVYGYTLIEIERCNFKNVFTFENHTHETTMDLTLAKTIEGLSGYCKTINPDMIVVHGDRVETLAGAIVGSLNNILVAHIEGGEVSGTVDELIRHSVSKLSHIHFVSNQQAAKRLIQMGEIKESVFTIGSPDIDIMFSDQLPDLDVAKNYYKIDYDTYAIVMFHPVTTEIKEMQKYAEAFTASLLQDNHNYIVIFPNNDLGSQFIIEAYKKLKENKRFRIFPSLRFEYFLTLLKNSQFIIGNSSAGIREAPYYGIPIINIGTRQQNRAVHADIINTDYSENGIKEALSVIDSHKVQNIANDFGEGNSNLLFLECLQKADIWQLNHQKQFRDLSN</sequence>
<dbReference type="PANTHER" id="PTHR43174:SF3">
    <property type="entry name" value="UDP-N-ACETYLGLUCOSAMINE 2-EPIMERASE"/>
    <property type="match status" value="1"/>
</dbReference>
<dbReference type="PANTHER" id="PTHR43174">
    <property type="entry name" value="UDP-N-ACETYLGLUCOSAMINE 2-EPIMERASE"/>
    <property type="match status" value="1"/>
</dbReference>
<feature type="domain" description="UDP-N-acetylglucosamine 2-epimerase" evidence="1">
    <location>
        <begin position="27"/>
        <end position="358"/>
    </location>
</feature>
<dbReference type="Proteomes" id="UP000214684">
    <property type="component" value="Unassembled WGS sequence"/>
</dbReference>
<dbReference type="InterPro" id="IPR020004">
    <property type="entry name" value="UDP-GlcNAc_Epase"/>
</dbReference>
<dbReference type="OrthoDB" id="9803238at2"/>
<evidence type="ECO:0000313" key="3">
    <source>
        <dbReference type="Proteomes" id="UP000214684"/>
    </source>
</evidence>
<reference evidence="2 3" key="1">
    <citation type="submission" date="2016-11" db="EMBL/GenBank/DDBJ databases">
        <title>Whole genomes of Flavobacteriaceae.</title>
        <authorList>
            <person name="Stine C."/>
            <person name="Li C."/>
            <person name="Tadesse D."/>
        </authorList>
    </citation>
    <scope>NUCLEOTIDE SEQUENCE [LARGE SCALE GENOMIC DNA]</scope>
    <source>
        <strain evidence="2 3">DSM 24704</strain>
    </source>
</reference>
<accession>A0A227PG37</accession>
<gene>
    <name evidence="2" type="ORF">B0A64_05035</name>
</gene>
<evidence type="ECO:0000313" key="2">
    <source>
        <dbReference type="EMBL" id="OXG08792.1"/>
    </source>
</evidence>
<organism evidence="2 3">
    <name type="scientific">Flavobacterium araucananum</name>
    <dbReference type="NCBI Taxonomy" id="946678"/>
    <lineage>
        <taxon>Bacteria</taxon>
        <taxon>Pseudomonadati</taxon>
        <taxon>Bacteroidota</taxon>
        <taxon>Flavobacteriia</taxon>
        <taxon>Flavobacteriales</taxon>
        <taxon>Flavobacteriaceae</taxon>
        <taxon>Flavobacterium</taxon>
    </lineage>
</organism>